<keyword evidence="1 5" id="KW-0812">Transmembrane</keyword>
<evidence type="ECO:0000313" key="7">
    <source>
        <dbReference type="Proteomes" id="UP001500622"/>
    </source>
</evidence>
<evidence type="ECO:0000256" key="4">
    <source>
        <dbReference type="SAM" id="MobiDB-lite"/>
    </source>
</evidence>
<proteinExistence type="predicted"/>
<feature type="region of interest" description="Disordered" evidence="4">
    <location>
        <begin position="314"/>
        <end position="465"/>
    </location>
</feature>
<evidence type="ECO:0000256" key="5">
    <source>
        <dbReference type="SAM" id="Phobius"/>
    </source>
</evidence>
<dbReference type="EMBL" id="BAABGN010000011">
    <property type="protein sequence ID" value="GAA4427227.1"/>
    <property type="molecule type" value="Genomic_DNA"/>
</dbReference>
<feature type="transmembrane region" description="Helical" evidence="5">
    <location>
        <begin position="89"/>
        <end position="107"/>
    </location>
</feature>
<name>A0ABP8LCR8_9MICO</name>
<feature type="transmembrane region" description="Helical" evidence="5">
    <location>
        <begin position="127"/>
        <end position="145"/>
    </location>
</feature>
<organism evidence="6 7">
    <name type="scientific">Georgenia halophila</name>
    <dbReference type="NCBI Taxonomy" id="620889"/>
    <lineage>
        <taxon>Bacteria</taxon>
        <taxon>Bacillati</taxon>
        <taxon>Actinomycetota</taxon>
        <taxon>Actinomycetes</taxon>
        <taxon>Micrococcales</taxon>
        <taxon>Bogoriellaceae</taxon>
        <taxon>Georgenia</taxon>
    </lineage>
</organism>
<evidence type="ECO:0000256" key="2">
    <source>
        <dbReference type="ARBA" id="ARBA00022989"/>
    </source>
</evidence>
<feature type="transmembrane region" description="Helical" evidence="5">
    <location>
        <begin position="283"/>
        <end position="304"/>
    </location>
</feature>
<protein>
    <recommendedName>
        <fullName evidence="8">TrbL/VirB6 plasmid conjugal transfer protein</fullName>
    </recommendedName>
</protein>
<evidence type="ECO:0000256" key="1">
    <source>
        <dbReference type="ARBA" id="ARBA00022692"/>
    </source>
</evidence>
<feature type="transmembrane region" description="Helical" evidence="5">
    <location>
        <begin position="205"/>
        <end position="229"/>
    </location>
</feature>
<reference evidence="7" key="1">
    <citation type="journal article" date="2019" name="Int. J. Syst. Evol. Microbiol.">
        <title>The Global Catalogue of Microorganisms (GCM) 10K type strain sequencing project: providing services to taxonomists for standard genome sequencing and annotation.</title>
        <authorList>
            <consortium name="The Broad Institute Genomics Platform"/>
            <consortium name="The Broad Institute Genome Sequencing Center for Infectious Disease"/>
            <person name="Wu L."/>
            <person name="Ma J."/>
        </authorList>
    </citation>
    <scope>NUCLEOTIDE SEQUENCE [LARGE SCALE GENOMIC DNA]</scope>
    <source>
        <strain evidence="7">JCM 17810</strain>
    </source>
</reference>
<feature type="compositionally biased region" description="Polar residues" evidence="4">
    <location>
        <begin position="333"/>
        <end position="342"/>
    </location>
</feature>
<evidence type="ECO:0000313" key="6">
    <source>
        <dbReference type="EMBL" id="GAA4427227.1"/>
    </source>
</evidence>
<feature type="region of interest" description="Disordered" evidence="4">
    <location>
        <begin position="1"/>
        <end position="21"/>
    </location>
</feature>
<dbReference type="Pfam" id="PF04610">
    <property type="entry name" value="TrbL"/>
    <property type="match status" value="1"/>
</dbReference>
<keyword evidence="7" id="KW-1185">Reference proteome</keyword>
<evidence type="ECO:0000256" key="3">
    <source>
        <dbReference type="ARBA" id="ARBA00023136"/>
    </source>
</evidence>
<dbReference type="Proteomes" id="UP001500622">
    <property type="component" value="Unassembled WGS sequence"/>
</dbReference>
<feature type="transmembrane region" description="Helical" evidence="5">
    <location>
        <begin position="181"/>
        <end position="199"/>
    </location>
</feature>
<gene>
    <name evidence="6" type="ORF">GCM10023169_26920</name>
</gene>
<dbReference type="RefSeq" id="WP_345216772.1">
    <property type="nucleotide sequence ID" value="NZ_BAABGN010000011.1"/>
</dbReference>
<feature type="compositionally biased region" description="Polar residues" evidence="4">
    <location>
        <begin position="440"/>
        <end position="449"/>
    </location>
</feature>
<accession>A0ABP8LCR8</accession>
<sequence length="465" mass="48476">MTTQDDPPAEDSGGALGGWSQDTVDVQEGARGTAGGLDNAVSFTSDPIAYLFDQTRQLAQSLAETVLPALFEATKPDFSMDWFLEAYRVSYAVGVCLWIVVLLYTITQSALGRYTANDVMEALTVRSVQFFALCTFGPAAGWVLMQTFSALAEGIAGWATNSSVNDAVEAMAQMIADADGAGVVGGVPMALLLMIFMVIGLGLVAIMLFVTMVAVYIGGALAPVAWSWLVSPEHRPIANRMIGLIIGVMAAKPVLFLVLGIAYRMQAGNVTWLSGGGEGLQTLANMLGAAAAMVIAGLTPVLLFKLAPASRTGTGQAGSALHTGAQNGARHGQTGSQTQQVAWHNARRRSEYPHWDGTPVEGGMGGRTVLGSGAGLSRGRHEPGPLQRALEQRQRHNAKVHKAGASPRPVKAPAGHHNGVPGKPGTEAETGTSAGMAPVATTTEENTQDGVIPARDTDENGWGSS</sequence>
<feature type="transmembrane region" description="Helical" evidence="5">
    <location>
        <begin position="241"/>
        <end position="263"/>
    </location>
</feature>
<comment type="caution">
    <text evidence="6">The sequence shown here is derived from an EMBL/GenBank/DDBJ whole genome shotgun (WGS) entry which is preliminary data.</text>
</comment>
<dbReference type="InterPro" id="IPR007688">
    <property type="entry name" value="Conjugal_tfr_TrbL/VirB6"/>
</dbReference>
<evidence type="ECO:0008006" key="8">
    <source>
        <dbReference type="Google" id="ProtNLM"/>
    </source>
</evidence>
<keyword evidence="2 5" id="KW-1133">Transmembrane helix</keyword>
<feature type="compositionally biased region" description="Gly residues" evidence="4">
    <location>
        <begin position="360"/>
        <end position="376"/>
    </location>
</feature>
<keyword evidence="3 5" id="KW-0472">Membrane</keyword>